<evidence type="ECO:0000256" key="3">
    <source>
        <dbReference type="ARBA" id="ARBA00022737"/>
    </source>
</evidence>
<evidence type="ECO:0000313" key="9">
    <source>
        <dbReference type="Proteomes" id="UP000036947"/>
    </source>
</evidence>
<evidence type="ECO:0000256" key="6">
    <source>
        <dbReference type="ARBA" id="ARBA00023264"/>
    </source>
</evidence>
<keyword evidence="1 7" id="KW-0444">Lipid biosynthesis</keyword>
<organism evidence="8 9">
    <name type="scientific">Tolypocladium ophioglossoides (strain CBS 100239)</name>
    <name type="common">Snaketongue truffleclub</name>
    <name type="synonym">Elaphocordyceps ophioglossoides</name>
    <dbReference type="NCBI Taxonomy" id="1163406"/>
    <lineage>
        <taxon>Eukaryota</taxon>
        <taxon>Fungi</taxon>
        <taxon>Dikarya</taxon>
        <taxon>Ascomycota</taxon>
        <taxon>Pezizomycotina</taxon>
        <taxon>Sordariomycetes</taxon>
        <taxon>Hypocreomycetidae</taxon>
        <taxon>Hypocreales</taxon>
        <taxon>Ophiocordycipitaceae</taxon>
        <taxon>Tolypocladium</taxon>
    </lineage>
</organism>
<evidence type="ECO:0000256" key="2">
    <source>
        <dbReference type="ARBA" id="ARBA00022679"/>
    </source>
</evidence>
<proteinExistence type="inferred from homology"/>
<dbReference type="GO" id="GO:0008444">
    <property type="term" value="F:CDP-diacylglycerol-glycerol-3-phosphate 3-phosphatidyltransferase activity"/>
    <property type="evidence" value="ECO:0007669"/>
    <property type="project" value="UniProtKB-EC"/>
</dbReference>
<keyword evidence="7" id="KW-0067">ATP-binding</keyword>
<dbReference type="PANTHER" id="PTHR12586">
    <property type="entry name" value="CDP-DIACYLGLYCEROL--SERINE O-PHOSPHATIDYLTRANSFERASE"/>
    <property type="match status" value="1"/>
</dbReference>
<comment type="similarity">
    <text evidence="7">Belongs to the CDP-alcohol phosphatidyltransferase class-II family.</text>
</comment>
<dbReference type="GO" id="GO:0031966">
    <property type="term" value="C:mitochondrial membrane"/>
    <property type="evidence" value="ECO:0007669"/>
    <property type="project" value="EnsemblFungi"/>
</dbReference>
<evidence type="ECO:0000256" key="4">
    <source>
        <dbReference type="ARBA" id="ARBA00023098"/>
    </source>
</evidence>
<keyword evidence="5 7" id="KW-0594">Phospholipid biosynthesis</keyword>
<gene>
    <name evidence="8" type="ORF">TOPH_08649</name>
</gene>
<dbReference type="Proteomes" id="UP000036947">
    <property type="component" value="Unassembled WGS sequence"/>
</dbReference>
<keyword evidence="2 7" id="KW-0808">Transferase</keyword>
<dbReference type="EMBL" id="LFRF01000050">
    <property type="protein sequence ID" value="KND86689.1"/>
    <property type="molecule type" value="Genomic_DNA"/>
</dbReference>
<name>A0A0L0MY17_TOLOC</name>
<comment type="caution">
    <text evidence="8">The sequence shown here is derived from an EMBL/GenBank/DDBJ whole genome shotgun (WGS) entry which is preliminary data.</text>
</comment>
<evidence type="ECO:0000256" key="1">
    <source>
        <dbReference type="ARBA" id="ARBA00022516"/>
    </source>
</evidence>
<comment type="function">
    <text evidence="7">Functions in the biosynthesis of the anionic phospholipids phosphatidylglycerol and cardiolipin.</text>
</comment>
<keyword evidence="6 7" id="KW-1208">Phospholipid metabolism</keyword>
<keyword evidence="3" id="KW-0677">Repeat</keyword>
<dbReference type="PIRSF" id="PIRSF000850">
    <property type="entry name" value="Phospholipase_D_PSS"/>
    <property type="match status" value="1"/>
</dbReference>
<keyword evidence="7" id="KW-0496">Mitochondrion</keyword>
<comment type="subcellular location">
    <subcellularLocation>
        <location evidence="7">Mitochondrion</location>
    </subcellularLocation>
</comment>
<evidence type="ECO:0000313" key="8">
    <source>
        <dbReference type="EMBL" id="KND86689.1"/>
    </source>
</evidence>
<keyword evidence="7" id="KW-0547">Nucleotide-binding</keyword>
<evidence type="ECO:0000256" key="5">
    <source>
        <dbReference type="ARBA" id="ARBA00023209"/>
    </source>
</evidence>
<dbReference type="CDD" id="cd09137">
    <property type="entry name" value="PLDc_PGS1_euk_2"/>
    <property type="match status" value="1"/>
</dbReference>
<evidence type="ECO:0000256" key="7">
    <source>
        <dbReference type="RuleBase" id="RU365024"/>
    </source>
</evidence>
<dbReference type="CDD" id="cd09135">
    <property type="entry name" value="PLDc_PGS1_euk_1"/>
    <property type="match status" value="1"/>
</dbReference>
<dbReference type="EC" id="2.7.8.5" evidence="7"/>
<dbReference type="OrthoDB" id="10250191at2759"/>
<protein>
    <recommendedName>
        <fullName evidence="7">CDP-diacylglycerol--glycerol-3-phosphate 3-phosphatidyltransferase</fullName>
        <ecNumber evidence="7">2.7.8.5</ecNumber>
    </recommendedName>
</protein>
<dbReference type="GO" id="GO:0005524">
    <property type="term" value="F:ATP binding"/>
    <property type="evidence" value="ECO:0007669"/>
    <property type="project" value="UniProtKB-KW"/>
</dbReference>
<keyword evidence="4 7" id="KW-0443">Lipid metabolism</keyword>
<dbReference type="STRING" id="1163406.A0A0L0MY17"/>
<dbReference type="GO" id="GO:0032049">
    <property type="term" value="P:cardiolipin biosynthetic process"/>
    <property type="evidence" value="ECO:0007669"/>
    <property type="project" value="EnsemblFungi"/>
</dbReference>
<dbReference type="SUPFAM" id="SSF56024">
    <property type="entry name" value="Phospholipase D/nuclease"/>
    <property type="match status" value="1"/>
</dbReference>
<accession>A0A0L0MY17</accession>
<reference evidence="8 9" key="1">
    <citation type="journal article" date="2015" name="BMC Genomics">
        <title>The genome of the truffle-parasite Tolypocladium ophioglossoides and the evolution of antifungal peptaibiotics.</title>
        <authorList>
            <person name="Quandt C.A."/>
            <person name="Bushley K.E."/>
            <person name="Spatafora J.W."/>
        </authorList>
    </citation>
    <scope>NUCLEOTIDE SEQUENCE [LARGE SCALE GENOMIC DNA]</scope>
    <source>
        <strain evidence="8 9">CBS 100239</strain>
    </source>
</reference>
<sequence length="523" mass="58158">MLARSCTRCVARGRGPVFRTNIVPVRAQCRRYATPSGAPASSASGNGVGVLAPFVSELDRMAPSFDVRGEDIRILQTPADFYETLKDRIRNARRRIFLSTLYIGKSERELIDTLRDALRRNPELKLSILTDALRGTREAPNPSCASLLAPLVGEFGADRVEIRMYHTPNLTGMRKQYIPKRINEGWGLQHMKLYGVDDEIIIANLSTDYFTHRQDRYHLFTSKQVTDHFWRIHSGVGSFSFLVQPSARDAAGFTLSWPSTNSAPSPLQRPQAFVKSTTATLQSLMSPKDKQPEGDFADTRVYVLGQMSQVMRPDTSTELPVVTRILEMLASPAYRGSSWTFTAGYFNPAPSLTKLLLGTASTNNTVITAAPEANGFYRSKGVSGLLPDAYVLLARRFVHNVHRAGRGDDMALKEWRLGTVGQPGGWTYHAKGLWVTMPGGAHPAMSVIGSSNYTKRSYSLDLEVGALVVTRNEGLLQRLGEEQRRLQEHARTMTRDDFARNERRVGLKVRVAMWIVQLVGGAL</sequence>
<dbReference type="UniPathway" id="UPA00084">
    <property type="reaction ID" value="UER00503"/>
</dbReference>
<dbReference type="Gene3D" id="3.30.870.10">
    <property type="entry name" value="Endonuclease Chain A"/>
    <property type="match status" value="2"/>
</dbReference>
<dbReference type="AlphaFoldDB" id="A0A0L0MY17"/>
<comment type="pathway">
    <text evidence="7">Phospholipid metabolism; phosphatidylglycerol biosynthesis; phosphatidylglycerol from CDP-diacylglycerol: step 1/2.</text>
</comment>
<dbReference type="InterPro" id="IPR016270">
    <property type="entry name" value="PGS1"/>
</dbReference>
<keyword evidence="9" id="KW-1185">Reference proteome</keyword>
<dbReference type="PANTHER" id="PTHR12586:SF1">
    <property type="entry name" value="CDP-DIACYLGLYCEROL--GLYCEROL-3-PHOSPHATE 3-PHOSPHATIDYLTRANSFERASE, MITOCHONDRIAL"/>
    <property type="match status" value="1"/>
</dbReference>
<comment type="catalytic activity">
    <reaction evidence="7">
        <text>a CDP-1,2-diacyl-sn-glycerol + sn-glycerol 3-phosphate = a 1,2-diacyl-sn-glycero-3-phospho-(1'-sn-glycero-3'-phosphate) + CMP + H(+)</text>
        <dbReference type="Rhea" id="RHEA:12593"/>
        <dbReference type="ChEBI" id="CHEBI:15378"/>
        <dbReference type="ChEBI" id="CHEBI:57597"/>
        <dbReference type="ChEBI" id="CHEBI:58332"/>
        <dbReference type="ChEBI" id="CHEBI:60110"/>
        <dbReference type="ChEBI" id="CHEBI:60377"/>
        <dbReference type="EC" id="2.7.8.5"/>
    </reaction>
</comment>